<dbReference type="AlphaFoldDB" id="A0A3D4V726"/>
<name>A0A3D4V726_9BACT</name>
<feature type="domain" description="Ice-binding protein C-terminal" evidence="1">
    <location>
        <begin position="317"/>
        <end position="340"/>
    </location>
</feature>
<reference evidence="2 3" key="1">
    <citation type="journal article" date="2018" name="Nat. Biotechnol.">
        <title>A standardized bacterial taxonomy based on genome phylogeny substantially revises the tree of life.</title>
        <authorList>
            <person name="Parks D.H."/>
            <person name="Chuvochina M."/>
            <person name="Waite D.W."/>
            <person name="Rinke C."/>
            <person name="Skarshewski A."/>
            <person name="Chaumeil P.A."/>
            <person name="Hugenholtz P."/>
        </authorList>
    </citation>
    <scope>NUCLEOTIDE SEQUENCE [LARGE SCALE GENOMIC DNA]</scope>
    <source>
        <strain evidence="2">UBA8844</strain>
    </source>
</reference>
<dbReference type="EMBL" id="DPIY01000006">
    <property type="protein sequence ID" value="HCT56936.1"/>
    <property type="molecule type" value="Genomic_DNA"/>
</dbReference>
<dbReference type="NCBIfam" id="TIGR02595">
    <property type="entry name" value="PEP_CTERM"/>
    <property type="match status" value="1"/>
</dbReference>
<proteinExistence type="predicted"/>
<comment type="caution">
    <text evidence="2">The sequence shown here is derived from an EMBL/GenBank/DDBJ whole genome shotgun (WGS) entry which is preliminary data.</text>
</comment>
<evidence type="ECO:0000259" key="1">
    <source>
        <dbReference type="Pfam" id="PF07589"/>
    </source>
</evidence>
<evidence type="ECO:0000313" key="2">
    <source>
        <dbReference type="EMBL" id="HCT56936.1"/>
    </source>
</evidence>
<protein>
    <submittedName>
        <fullName evidence="2">PEP-CTERM sorting domain-containing protein</fullName>
    </submittedName>
</protein>
<evidence type="ECO:0000313" key="3">
    <source>
        <dbReference type="Proteomes" id="UP000264071"/>
    </source>
</evidence>
<organism evidence="2 3">
    <name type="scientific">Gemmatimonas aurantiaca</name>
    <dbReference type="NCBI Taxonomy" id="173480"/>
    <lineage>
        <taxon>Bacteria</taxon>
        <taxon>Pseudomonadati</taxon>
        <taxon>Gemmatimonadota</taxon>
        <taxon>Gemmatimonadia</taxon>
        <taxon>Gemmatimonadales</taxon>
        <taxon>Gemmatimonadaceae</taxon>
        <taxon>Gemmatimonas</taxon>
    </lineage>
</organism>
<sequence length="346" mass="36168">MNPSRGDAHAGAEFMLHMCSAAALGPGSKLLPSSKKGSLCATSSMTKSSSLKEWCMKRAVLAGLVFLASSAVAGAQTVVVTGSGTMFTEPAGINVNDASCAANGEWCARNVRNGGAVGITNTYTRSGNGALEFSLPASGNSKADFDYLFTNANSSFVPFALSSLTSFGYDWFRDASSNNSNVQHPALRLYIDYDGAPGGAGGYLIYEGAYNGYDSGNPAPEGSWQSVDVSGNTTLWANRFGFGNCANMVDMHSFADWQSGAYGCGGVDIMTSAVVYGFSVGVGSGWFDGFNGAVDNVRFQTSNMSEAKVYNFEVATTVPEPSTYALMAAGLAGLLAVNRRRTRQAK</sequence>
<dbReference type="InterPro" id="IPR013424">
    <property type="entry name" value="Ice-binding_C"/>
</dbReference>
<dbReference type="Proteomes" id="UP000264071">
    <property type="component" value="Unassembled WGS sequence"/>
</dbReference>
<gene>
    <name evidence="2" type="ORF">DGD08_06945</name>
</gene>
<dbReference type="Pfam" id="PF07589">
    <property type="entry name" value="PEP-CTERM"/>
    <property type="match status" value="1"/>
</dbReference>
<accession>A0A3D4V726</accession>